<feature type="compositionally biased region" description="Polar residues" evidence="5">
    <location>
        <begin position="417"/>
        <end position="426"/>
    </location>
</feature>
<accession>A0A6S6S6V9</accession>
<dbReference type="Pfam" id="PF00082">
    <property type="entry name" value="Peptidase_S8"/>
    <property type="match status" value="1"/>
</dbReference>
<dbReference type="GO" id="GO:0004252">
    <property type="term" value="F:serine-type endopeptidase activity"/>
    <property type="evidence" value="ECO:0007669"/>
    <property type="project" value="UniProtKB-UniRule"/>
</dbReference>
<dbReference type="PROSITE" id="PS50093">
    <property type="entry name" value="PKD"/>
    <property type="match status" value="2"/>
</dbReference>
<reference evidence="7" key="1">
    <citation type="submission" date="2020-01" db="EMBL/GenBank/DDBJ databases">
        <authorList>
            <person name="Meier V. D."/>
            <person name="Meier V D."/>
        </authorList>
    </citation>
    <scope>NUCLEOTIDE SEQUENCE</scope>
    <source>
        <strain evidence="7">HLG_WM_MAG_10</strain>
    </source>
</reference>
<dbReference type="Gene3D" id="2.60.40.10">
    <property type="entry name" value="Immunoglobulins"/>
    <property type="match status" value="3"/>
</dbReference>
<feature type="domain" description="PKD" evidence="6">
    <location>
        <begin position="1118"/>
        <end position="1197"/>
    </location>
</feature>
<protein>
    <submittedName>
        <fullName evidence="7">Peptidase S8</fullName>
    </submittedName>
</protein>
<dbReference type="EMBL" id="CACVAQ010000050">
    <property type="protein sequence ID" value="CAA6800116.1"/>
    <property type="molecule type" value="Genomic_DNA"/>
</dbReference>
<evidence type="ECO:0000256" key="3">
    <source>
        <dbReference type="ARBA" id="ARBA00022825"/>
    </source>
</evidence>
<keyword evidence="2 4" id="KW-0378">Hydrolase</keyword>
<dbReference type="InterPro" id="IPR013783">
    <property type="entry name" value="Ig-like_fold"/>
</dbReference>
<dbReference type="NCBIfam" id="TIGR04183">
    <property type="entry name" value="Por_Secre_tail"/>
    <property type="match status" value="1"/>
</dbReference>
<feature type="active site" description="Charge relay system" evidence="4">
    <location>
        <position position="242"/>
    </location>
</feature>
<dbReference type="Gene3D" id="3.40.50.200">
    <property type="entry name" value="Peptidase S8/S53 domain"/>
    <property type="match status" value="1"/>
</dbReference>
<dbReference type="InterPro" id="IPR000209">
    <property type="entry name" value="Peptidase_S8/S53_dom"/>
</dbReference>
<feature type="domain" description="PKD" evidence="6">
    <location>
        <begin position="1443"/>
        <end position="1491"/>
    </location>
</feature>
<dbReference type="SUPFAM" id="SSF52743">
    <property type="entry name" value="Subtilisin-like"/>
    <property type="match status" value="1"/>
</dbReference>
<feature type="active site" description="Charge relay system" evidence="4">
    <location>
        <position position="437"/>
    </location>
</feature>
<evidence type="ECO:0000313" key="7">
    <source>
        <dbReference type="EMBL" id="CAA6800116.1"/>
    </source>
</evidence>
<dbReference type="Pfam" id="PF18962">
    <property type="entry name" value="Por_Secre_tail"/>
    <property type="match status" value="1"/>
</dbReference>
<dbReference type="InterPro" id="IPR026444">
    <property type="entry name" value="Secre_tail"/>
</dbReference>
<dbReference type="Pfam" id="PF18911">
    <property type="entry name" value="PKD_4"/>
    <property type="match status" value="2"/>
</dbReference>
<dbReference type="InterPro" id="IPR023828">
    <property type="entry name" value="Peptidase_S8_Ser-AS"/>
</dbReference>
<feature type="region of interest" description="Disordered" evidence="5">
    <location>
        <begin position="396"/>
        <end position="434"/>
    </location>
</feature>
<evidence type="ECO:0000256" key="5">
    <source>
        <dbReference type="SAM" id="MobiDB-lite"/>
    </source>
</evidence>
<dbReference type="InterPro" id="IPR022409">
    <property type="entry name" value="PKD/Chitinase_dom"/>
</dbReference>
<gene>
    <name evidence="7" type="ORF">HELGO_WM30063</name>
</gene>
<dbReference type="FunFam" id="2.60.40.10:FF:000270">
    <property type="entry name" value="Cell surface protein"/>
    <property type="match status" value="1"/>
</dbReference>
<dbReference type="CDD" id="cd00146">
    <property type="entry name" value="PKD"/>
    <property type="match status" value="2"/>
</dbReference>
<dbReference type="GO" id="GO:0006508">
    <property type="term" value="P:proteolysis"/>
    <property type="evidence" value="ECO:0007669"/>
    <property type="project" value="UniProtKB-KW"/>
</dbReference>
<organism evidence="7">
    <name type="scientific">uncultured Aureispira sp</name>
    <dbReference type="NCBI Taxonomy" id="1331704"/>
    <lineage>
        <taxon>Bacteria</taxon>
        <taxon>Pseudomonadati</taxon>
        <taxon>Bacteroidota</taxon>
        <taxon>Saprospiria</taxon>
        <taxon>Saprospirales</taxon>
        <taxon>Saprospiraceae</taxon>
        <taxon>Aureispira</taxon>
        <taxon>environmental samples</taxon>
    </lineage>
</organism>
<proteinExistence type="inferred from homology"/>
<evidence type="ECO:0000259" key="6">
    <source>
        <dbReference type="PROSITE" id="PS50093"/>
    </source>
</evidence>
<keyword evidence="3 4" id="KW-0720">Serine protease</keyword>
<dbReference type="Gene3D" id="2.60.120.380">
    <property type="match status" value="1"/>
</dbReference>
<dbReference type="InterPro" id="IPR035986">
    <property type="entry name" value="PKD_dom_sf"/>
</dbReference>
<dbReference type="SUPFAM" id="SSF49299">
    <property type="entry name" value="PKD domain"/>
    <property type="match status" value="2"/>
</dbReference>
<dbReference type="SMART" id="SM00089">
    <property type="entry name" value="PKD"/>
    <property type="match status" value="2"/>
</dbReference>
<keyword evidence="1 4" id="KW-0645">Protease</keyword>
<dbReference type="InterPro" id="IPR036852">
    <property type="entry name" value="Peptidase_S8/S53_dom_sf"/>
</dbReference>
<dbReference type="InterPro" id="IPR000601">
    <property type="entry name" value="PKD_dom"/>
</dbReference>
<dbReference type="PROSITE" id="PS51892">
    <property type="entry name" value="SUBTILASE"/>
    <property type="match status" value="1"/>
</dbReference>
<comment type="similarity">
    <text evidence="4">Belongs to the peptidase S8 family.</text>
</comment>
<evidence type="ECO:0000256" key="4">
    <source>
        <dbReference type="PROSITE-ProRule" id="PRU01240"/>
    </source>
</evidence>
<evidence type="ECO:0000256" key="2">
    <source>
        <dbReference type="ARBA" id="ARBA00022801"/>
    </source>
</evidence>
<sequence length="1580" mass="168478">MNRISILTMAFVGMFLGNLYAQDYTVNFLKGAKQLESNISEFQSVRQLNQNEIFANRFYRFVQFNAIPTPAQQEQIAAAGIKLLEYIPNKLYVASIPMDVNINSLKNLNIRSITAIDKTYKIGQGLEEEDYPDWAMEGKHITVSIQYYQDINPAIAKAEMKKLGLSINTSMDHAQMLVAQLLPSQVDQVINAPFIRYMDIMSEPGTPESDDGRHLHRANAIDGDFSGARNYDGTGVTFAINDDGYVGPHIDFKGRTNQQDVAGDFTGTHGDMTTGIAGGAGNLDPLMRGMATGSYIHVRQYVASMAGTIPLHQDSAVLIFSSSYSNGCNGGYTNTTLLVDQEIYNNPNLMQTFSAGNSNNQDCGYGAGDQWGNITGGHKIGKNVIATANLDESDGIIASSSRGPASDGRIKPDISAHGNSQMSTDPDNGYAPGGGTSAAAPGICGVMAQMHHAYSTLNGGTVAPSALLKAALLNTANDLGNDGPDFIYGWGKVNGLKAVELLEDNRYFSSTLTQGTTNNHSITIPAGVQRAKIMVYWADVEASTVSATALVNDLDARMTDPGATVHLPWLLDHTPNAATLALPATRGVDHLNNVEQIAIDNPAAGTYTLDIVGTTVPLGTQEYYVVYEFLMDDITVIHPMGGEGLIPNAIDRIHWDAYGTTGTFLIEYTTDNGGSWTTIEAAEPGTSRMLDWTVPATITGQAKVRITRAGVTDESDANFTIIERPQNVRVNRVCPSVNEIQLAWDTVPGATGYDVFMLGQKFMDSIGTTTALIYNVAVADINDAQWFSVRAVGANGIRGLRQIAINYAGATGGGAVCFLSCSGDNDAGVASLDAPGAILETCGGVNSTTPVSVTVENIGLFTETNFPVYYQLGTNPVVTEMYSANLASGSAASFSFATPLTIPVAGVYELKIWTGLSSDSTHCNDTITQMVTVLDPVTSFPYIEDFDGGMFPPPSSYILNSDNATTWELVNTTGAAGVNTSAMFVNNYSYNAAGQEDVFSFVTLDMTQAAPGATARMTFDVAYRGYSATLLDDLRVDLSTDCGQTFNQVYFKGGAALATGANATQSWAPAAATDWRNDTINLSTYLGSNVVLRFVNICGYGNNLYVDNINVDVIGALPPSADFSASALYTCDGTIDFKDASGNQPTQWLWNFGDGGVSTQQNPTYTYATSGTYNVSLQVTNNLGVDTEVKNAYVVVEYPEITSTNNGAGCLNTSVELSATNTTGALHWYDGANSLMHVGDTFSTPSLATTTNYQVQNVILTPSLNVGPVNGAAVGAGGYHGSTFYGVINFTAYNDFNLISVWVDADGAGTRDFILWDGTITNGGATPTNTILQRVSVNLVDGGQRVLLNFEVPGPGDYSIGGDSMNLYRNNTGATYPYVLPSVLSMTSGPLANYYYYLYDWEVRLDSCVSSLSTVTAEIIDASFSAATSGGTAAFTDASTGATSWMWNFGDGNTSTQQNPTHTYTTNGPHYVTLSINNAACSFADSVSVSVGIEEISNTMNLVILPNPATSETSLRFSEVLPTALKVEVIAINGKVLMETSIAAGSSDKTLDLSTLPPAMYLIRLSSETMVDVRKLIISE</sequence>
<dbReference type="PROSITE" id="PS00138">
    <property type="entry name" value="SUBTILASE_SER"/>
    <property type="match status" value="1"/>
</dbReference>
<evidence type="ECO:0000256" key="1">
    <source>
        <dbReference type="ARBA" id="ARBA00022670"/>
    </source>
</evidence>
<name>A0A6S6S6V9_9BACT</name>
<feature type="active site" description="Charge relay system" evidence="4">
    <location>
        <position position="269"/>
    </location>
</feature>